<organism evidence="1 2">
    <name type="scientific">Suillus discolor</name>
    <dbReference type="NCBI Taxonomy" id="1912936"/>
    <lineage>
        <taxon>Eukaryota</taxon>
        <taxon>Fungi</taxon>
        <taxon>Dikarya</taxon>
        <taxon>Basidiomycota</taxon>
        <taxon>Agaricomycotina</taxon>
        <taxon>Agaricomycetes</taxon>
        <taxon>Agaricomycetidae</taxon>
        <taxon>Boletales</taxon>
        <taxon>Suillineae</taxon>
        <taxon>Suillaceae</taxon>
        <taxon>Suillus</taxon>
    </lineage>
</organism>
<dbReference type="Proteomes" id="UP000823399">
    <property type="component" value="Unassembled WGS sequence"/>
</dbReference>
<evidence type="ECO:0000313" key="2">
    <source>
        <dbReference type="Proteomes" id="UP000823399"/>
    </source>
</evidence>
<dbReference type="GeneID" id="64705782"/>
<sequence>MPSKGPLDDLESIFRRPADINAIASSTEYFGASGSDLWTSADTQNSRHTTLSSLSVSHHPNVTCATQDNSVLPFKPSLPDWMILTAPKISCWYSHVSAIHQFIGVKFKRNNFISGSFEVIFGNDGTATRDCNGVTMFHLKDVSQMLLLLKQHSSSSQTG</sequence>
<keyword evidence="2" id="KW-1185">Reference proteome</keyword>
<name>A0A9P7JKT8_9AGAM</name>
<evidence type="ECO:0000313" key="1">
    <source>
        <dbReference type="EMBL" id="KAG2080147.1"/>
    </source>
</evidence>
<dbReference type="OrthoDB" id="47375at2759"/>
<gene>
    <name evidence="1" type="ORF">F5147DRAFT_814490</name>
</gene>
<dbReference type="AlphaFoldDB" id="A0A9P7JKT8"/>
<protein>
    <submittedName>
        <fullName evidence="1">Uncharacterized protein</fullName>
    </submittedName>
</protein>
<proteinExistence type="predicted"/>
<comment type="caution">
    <text evidence="1">The sequence shown here is derived from an EMBL/GenBank/DDBJ whole genome shotgun (WGS) entry which is preliminary data.</text>
</comment>
<dbReference type="EMBL" id="JABBWM010000586">
    <property type="protein sequence ID" value="KAG2080147.1"/>
    <property type="molecule type" value="Genomic_DNA"/>
</dbReference>
<reference evidence="1" key="1">
    <citation type="journal article" date="2020" name="New Phytol.">
        <title>Comparative genomics reveals dynamic genome evolution in host specialist ectomycorrhizal fungi.</title>
        <authorList>
            <person name="Lofgren L.A."/>
            <person name="Nguyen N.H."/>
            <person name="Vilgalys R."/>
            <person name="Ruytinx J."/>
            <person name="Liao H.L."/>
            <person name="Branco S."/>
            <person name="Kuo A."/>
            <person name="LaButti K."/>
            <person name="Lipzen A."/>
            <person name="Andreopoulos W."/>
            <person name="Pangilinan J."/>
            <person name="Riley R."/>
            <person name="Hundley H."/>
            <person name="Na H."/>
            <person name="Barry K."/>
            <person name="Grigoriev I.V."/>
            <person name="Stajich J.E."/>
            <person name="Kennedy P.G."/>
        </authorList>
    </citation>
    <scope>NUCLEOTIDE SEQUENCE</scope>
    <source>
        <strain evidence="1">FC423</strain>
    </source>
</reference>
<accession>A0A9P7JKT8</accession>
<dbReference type="RefSeq" id="XP_041284112.1">
    <property type="nucleotide sequence ID" value="XM_041443523.1"/>
</dbReference>